<dbReference type="InterPro" id="IPR009936">
    <property type="entry name" value="DUF1468"/>
</dbReference>
<feature type="domain" description="DUF1468" evidence="2">
    <location>
        <begin position="31"/>
        <end position="180"/>
    </location>
</feature>
<evidence type="ECO:0000313" key="3">
    <source>
        <dbReference type="EMBL" id="HIZ37292.1"/>
    </source>
</evidence>
<feature type="transmembrane region" description="Helical" evidence="1">
    <location>
        <begin position="27"/>
        <end position="46"/>
    </location>
</feature>
<protein>
    <submittedName>
        <fullName evidence="3">Tripartite tricarboxylate transporter TctB family protein</fullName>
    </submittedName>
</protein>
<keyword evidence="1" id="KW-1133">Transmembrane helix</keyword>
<proteinExistence type="predicted"/>
<dbReference type="Pfam" id="PF07331">
    <property type="entry name" value="TctB"/>
    <property type="match status" value="1"/>
</dbReference>
<accession>A0A9D2EHD4</accession>
<evidence type="ECO:0000259" key="2">
    <source>
        <dbReference type="Pfam" id="PF07331"/>
    </source>
</evidence>
<organism evidence="3 4">
    <name type="scientific">Candidatus Ruania gallistercoris</name>
    <dbReference type="NCBI Taxonomy" id="2838746"/>
    <lineage>
        <taxon>Bacteria</taxon>
        <taxon>Bacillati</taxon>
        <taxon>Actinomycetota</taxon>
        <taxon>Actinomycetes</taxon>
        <taxon>Micrococcales</taxon>
        <taxon>Ruaniaceae</taxon>
        <taxon>Ruania</taxon>
    </lineage>
</organism>
<dbReference type="AlphaFoldDB" id="A0A9D2EHD4"/>
<evidence type="ECO:0000256" key="1">
    <source>
        <dbReference type="SAM" id="Phobius"/>
    </source>
</evidence>
<reference evidence="3" key="2">
    <citation type="submission" date="2021-04" db="EMBL/GenBank/DDBJ databases">
        <authorList>
            <person name="Gilroy R."/>
        </authorList>
    </citation>
    <scope>NUCLEOTIDE SEQUENCE</scope>
    <source>
        <strain evidence="3">ChiGjej4B4-7305</strain>
    </source>
</reference>
<comment type="caution">
    <text evidence="3">The sequence shown here is derived from an EMBL/GenBank/DDBJ whole genome shotgun (WGS) entry which is preliminary data.</text>
</comment>
<reference evidence="3" key="1">
    <citation type="journal article" date="2021" name="PeerJ">
        <title>Extensive microbial diversity within the chicken gut microbiome revealed by metagenomics and culture.</title>
        <authorList>
            <person name="Gilroy R."/>
            <person name="Ravi A."/>
            <person name="Getino M."/>
            <person name="Pursley I."/>
            <person name="Horton D.L."/>
            <person name="Alikhan N.F."/>
            <person name="Baker D."/>
            <person name="Gharbi K."/>
            <person name="Hall N."/>
            <person name="Watson M."/>
            <person name="Adriaenssens E.M."/>
            <person name="Foster-Nyarko E."/>
            <person name="Jarju S."/>
            <person name="Secka A."/>
            <person name="Antonio M."/>
            <person name="Oren A."/>
            <person name="Chaudhuri R.R."/>
            <person name="La Ragione R."/>
            <person name="Hildebrand F."/>
            <person name="Pallen M.J."/>
        </authorList>
    </citation>
    <scope>NUCLEOTIDE SEQUENCE</scope>
    <source>
        <strain evidence="3">ChiGjej4B4-7305</strain>
    </source>
</reference>
<dbReference type="EMBL" id="DXBY01000278">
    <property type="protein sequence ID" value="HIZ37292.1"/>
    <property type="molecule type" value="Genomic_DNA"/>
</dbReference>
<gene>
    <name evidence="3" type="ORF">H9815_16065</name>
</gene>
<keyword evidence="1" id="KW-0812">Transmembrane</keyword>
<dbReference type="Proteomes" id="UP000824037">
    <property type="component" value="Unassembled WGS sequence"/>
</dbReference>
<feature type="transmembrane region" description="Helical" evidence="1">
    <location>
        <begin position="111"/>
        <end position="134"/>
    </location>
</feature>
<keyword evidence="1" id="KW-0472">Membrane</keyword>
<name>A0A9D2EHD4_9MICO</name>
<evidence type="ECO:0000313" key="4">
    <source>
        <dbReference type="Proteomes" id="UP000824037"/>
    </source>
</evidence>
<feature type="transmembrane region" description="Helical" evidence="1">
    <location>
        <begin position="154"/>
        <end position="175"/>
    </location>
</feature>
<sequence>MTGSDEPAAGPDRESGRAPASESMLKIAFPGLLFIFAVAIIVQALQMTGPLAESDAQLYPIVVASLLAIGSLVTIVGAVRGTGEPVPDVATGAGAEPDAEAAQDRGGRMRVLVVLAASVAYPLAMPVLGFHLTTVAYAAGLSYLLQEHTWRGRALAVATGLGITLFCHLTFVLVLNARLPGGVIF</sequence>
<feature type="transmembrane region" description="Helical" evidence="1">
    <location>
        <begin position="58"/>
        <end position="79"/>
    </location>
</feature>